<feature type="region of interest" description="Disordered" evidence="1">
    <location>
        <begin position="262"/>
        <end position="336"/>
    </location>
</feature>
<evidence type="ECO:0000313" key="2">
    <source>
        <dbReference type="EMBL" id="KLJ06541.1"/>
    </source>
</evidence>
<dbReference type="AlphaFoldDB" id="A0A0H1BBD3"/>
<feature type="region of interest" description="Disordered" evidence="1">
    <location>
        <begin position="1"/>
        <end position="39"/>
    </location>
</feature>
<gene>
    <name evidence="2" type="ORF">EMPG_10059</name>
</gene>
<evidence type="ECO:0000256" key="1">
    <source>
        <dbReference type="SAM" id="MobiDB-lite"/>
    </source>
</evidence>
<feature type="compositionally biased region" description="Acidic residues" evidence="1">
    <location>
        <begin position="11"/>
        <end position="20"/>
    </location>
</feature>
<proteinExistence type="predicted"/>
<feature type="compositionally biased region" description="Basic and acidic residues" evidence="1">
    <location>
        <begin position="53"/>
        <end position="66"/>
    </location>
</feature>
<protein>
    <submittedName>
        <fullName evidence="2">Uncharacterized protein</fullName>
    </submittedName>
</protein>
<accession>A0A0H1BBD3</accession>
<sequence length="436" mass="46692">MQATNKRKATDEDEGQQEDQGEQRPRKLPERSSRASDINYDVREYYRGIQLDEKIYSTSSQKKDTPRSAGPGGTSHLNAQPAACTPPAQRAVTPTPTWESCFECIQQLCRNPRVMKCQKGPDSSKCRHCDATHKACLKIPQALMPRLAKIQKIASSIITSPSALGWSGEVSRRREKRLSEEYTIFQKEMETHISGADMAISPRASHNVSGVSGSRTAVVGALVNATDPTPTAISGGAGSVMTPDRPFVITTLLPSPFRAVKTESPLGSSPVFKTSPTAKMPIMPPNVTDEAAATSSPPFFAHLKTNSDGSNGESDDDDLKFPTPTRSPPALGQNPAPAAQIENQLRAATAEANTVGPSIRVAAEENATGGDIQAASTDLNAAPFNLGAELLTVFGSIERNLGRIADALEAKNRHGNCNDGDSRIGGEIIANRAYWE</sequence>
<feature type="region of interest" description="Disordered" evidence="1">
    <location>
        <begin position="53"/>
        <end position="91"/>
    </location>
</feature>
<evidence type="ECO:0000313" key="3">
    <source>
        <dbReference type="Proteomes" id="UP000053573"/>
    </source>
</evidence>
<name>A0A0H1BBD3_9EURO</name>
<dbReference type="Proteomes" id="UP000053573">
    <property type="component" value="Unassembled WGS sequence"/>
</dbReference>
<dbReference type="OrthoDB" id="4187501at2759"/>
<comment type="caution">
    <text evidence="2">The sequence shown here is derived from an EMBL/GenBank/DDBJ whole genome shotgun (WGS) entry which is preliminary data.</text>
</comment>
<reference evidence="3" key="1">
    <citation type="journal article" date="2015" name="PLoS Genet.">
        <title>The dynamic genome and transcriptome of the human fungal pathogen Blastomyces and close relative Emmonsia.</title>
        <authorList>
            <person name="Munoz J.F."/>
            <person name="Gauthier G.M."/>
            <person name="Desjardins C.A."/>
            <person name="Gallo J.E."/>
            <person name="Holder J."/>
            <person name="Sullivan T.D."/>
            <person name="Marty A.J."/>
            <person name="Carmen J.C."/>
            <person name="Chen Z."/>
            <person name="Ding L."/>
            <person name="Gujja S."/>
            <person name="Magrini V."/>
            <person name="Misas E."/>
            <person name="Mitreva M."/>
            <person name="Priest M."/>
            <person name="Saif S."/>
            <person name="Whiston E.A."/>
            <person name="Young S."/>
            <person name="Zeng Q."/>
            <person name="Goldman W.E."/>
            <person name="Mardis E.R."/>
            <person name="Taylor J.W."/>
            <person name="McEwen J.G."/>
            <person name="Clay O.K."/>
            <person name="Klein B.S."/>
            <person name="Cuomo C.A."/>
        </authorList>
    </citation>
    <scope>NUCLEOTIDE SEQUENCE [LARGE SCALE GENOMIC DNA]</scope>
    <source>
        <strain evidence="3">UAMH 139</strain>
    </source>
</reference>
<feature type="compositionally biased region" description="Polar residues" evidence="1">
    <location>
        <begin position="265"/>
        <end position="277"/>
    </location>
</feature>
<organism evidence="2 3">
    <name type="scientific">Blastomyces silverae</name>
    <dbReference type="NCBI Taxonomy" id="2060906"/>
    <lineage>
        <taxon>Eukaryota</taxon>
        <taxon>Fungi</taxon>
        <taxon>Dikarya</taxon>
        <taxon>Ascomycota</taxon>
        <taxon>Pezizomycotina</taxon>
        <taxon>Eurotiomycetes</taxon>
        <taxon>Eurotiomycetidae</taxon>
        <taxon>Onygenales</taxon>
        <taxon>Ajellomycetaceae</taxon>
        <taxon>Blastomyces</taxon>
    </lineage>
</organism>
<dbReference type="EMBL" id="LDEV01003029">
    <property type="protein sequence ID" value="KLJ06541.1"/>
    <property type="molecule type" value="Genomic_DNA"/>
</dbReference>
<keyword evidence="3" id="KW-1185">Reference proteome</keyword>
<feature type="compositionally biased region" description="Basic and acidic residues" evidence="1">
    <location>
        <begin position="21"/>
        <end position="39"/>
    </location>
</feature>